<protein>
    <submittedName>
        <fullName evidence="2">Uncharacterized protein</fullName>
    </submittedName>
</protein>
<evidence type="ECO:0000313" key="3">
    <source>
        <dbReference type="Proteomes" id="UP000324632"/>
    </source>
</evidence>
<dbReference type="AlphaFoldDB" id="A0A5A9PC00"/>
<gene>
    <name evidence="2" type="ORF">E1301_Tti013149</name>
</gene>
<dbReference type="Proteomes" id="UP000324632">
    <property type="component" value="Chromosome 7"/>
</dbReference>
<evidence type="ECO:0000313" key="2">
    <source>
        <dbReference type="EMBL" id="KAA0718569.1"/>
    </source>
</evidence>
<evidence type="ECO:0000256" key="1">
    <source>
        <dbReference type="SAM" id="MobiDB-lite"/>
    </source>
</evidence>
<sequence>MGDTGDEDDDAGNKDKNRRKPFPLLKNNVCRTLWKNALVCTTLAQFNELSLTRRDQRTKSF</sequence>
<name>A0A5A9PC00_9TELE</name>
<accession>A0A5A9PC00</accession>
<feature type="region of interest" description="Disordered" evidence="1">
    <location>
        <begin position="1"/>
        <end position="22"/>
    </location>
</feature>
<comment type="caution">
    <text evidence="2">The sequence shown here is derived from an EMBL/GenBank/DDBJ whole genome shotgun (WGS) entry which is preliminary data.</text>
</comment>
<dbReference type="EMBL" id="SOYY01000007">
    <property type="protein sequence ID" value="KAA0718569.1"/>
    <property type="molecule type" value="Genomic_DNA"/>
</dbReference>
<keyword evidence="3" id="KW-1185">Reference proteome</keyword>
<reference evidence="2 3" key="1">
    <citation type="journal article" date="2019" name="Mol. Ecol. Resour.">
        <title>Chromosome-level genome assembly of Triplophysa tibetana, a fish adapted to the harsh high-altitude environment of the Tibetan Plateau.</title>
        <authorList>
            <person name="Yang X."/>
            <person name="Liu H."/>
            <person name="Ma Z."/>
            <person name="Zou Y."/>
            <person name="Zou M."/>
            <person name="Mao Y."/>
            <person name="Li X."/>
            <person name="Wang H."/>
            <person name="Chen T."/>
            <person name="Wang W."/>
            <person name="Yang R."/>
        </authorList>
    </citation>
    <scope>NUCLEOTIDE SEQUENCE [LARGE SCALE GENOMIC DNA]</scope>
    <source>
        <strain evidence="2">TTIB1903HZAU</strain>
        <tissue evidence="2">Muscle</tissue>
    </source>
</reference>
<proteinExistence type="predicted"/>
<feature type="compositionally biased region" description="Acidic residues" evidence="1">
    <location>
        <begin position="1"/>
        <end position="10"/>
    </location>
</feature>
<organism evidence="2 3">
    <name type="scientific">Triplophysa tibetana</name>
    <dbReference type="NCBI Taxonomy" id="1572043"/>
    <lineage>
        <taxon>Eukaryota</taxon>
        <taxon>Metazoa</taxon>
        <taxon>Chordata</taxon>
        <taxon>Craniata</taxon>
        <taxon>Vertebrata</taxon>
        <taxon>Euteleostomi</taxon>
        <taxon>Actinopterygii</taxon>
        <taxon>Neopterygii</taxon>
        <taxon>Teleostei</taxon>
        <taxon>Ostariophysi</taxon>
        <taxon>Cypriniformes</taxon>
        <taxon>Nemacheilidae</taxon>
        <taxon>Triplophysa</taxon>
    </lineage>
</organism>